<protein>
    <submittedName>
        <fullName evidence="1">Uncharacterized protein</fullName>
    </submittedName>
</protein>
<dbReference type="EMBL" id="KZ452015">
    <property type="protein sequence ID" value="PKA50953.1"/>
    <property type="molecule type" value="Genomic_DNA"/>
</dbReference>
<organism evidence="1 2">
    <name type="scientific">Apostasia shenzhenica</name>
    <dbReference type="NCBI Taxonomy" id="1088818"/>
    <lineage>
        <taxon>Eukaryota</taxon>
        <taxon>Viridiplantae</taxon>
        <taxon>Streptophyta</taxon>
        <taxon>Embryophyta</taxon>
        <taxon>Tracheophyta</taxon>
        <taxon>Spermatophyta</taxon>
        <taxon>Magnoliopsida</taxon>
        <taxon>Liliopsida</taxon>
        <taxon>Asparagales</taxon>
        <taxon>Orchidaceae</taxon>
        <taxon>Apostasioideae</taxon>
        <taxon>Apostasia</taxon>
    </lineage>
</organism>
<dbReference type="Proteomes" id="UP000236161">
    <property type="component" value="Unassembled WGS sequence"/>
</dbReference>
<reference evidence="1 2" key="1">
    <citation type="journal article" date="2017" name="Nature">
        <title>The Apostasia genome and the evolution of orchids.</title>
        <authorList>
            <person name="Zhang G.Q."/>
            <person name="Liu K.W."/>
            <person name="Li Z."/>
            <person name="Lohaus R."/>
            <person name="Hsiao Y.Y."/>
            <person name="Niu S.C."/>
            <person name="Wang J.Y."/>
            <person name="Lin Y.C."/>
            <person name="Xu Q."/>
            <person name="Chen L.J."/>
            <person name="Yoshida K."/>
            <person name="Fujiwara S."/>
            <person name="Wang Z.W."/>
            <person name="Zhang Y.Q."/>
            <person name="Mitsuda N."/>
            <person name="Wang M."/>
            <person name="Liu G.H."/>
            <person name="Pecoraro L."/>
            <person name="Huang H.X."/>
            <person name="Xiao X.J."/>
            <person name="Lin M."/>
            <person name="Wu X.Y."/>
            <person name="Wu W.L."/>
            <person name="Chen Y.Y."/>
            <person name="Chang S.B."/>
            <person name="Sakamoto S."/>
            <person name="Ohme-Takagi M."/>
            <person name="Yagi M."/>
            <person name="Zeng S.J."/>
            <person name="Shen C.Y."/>
            <person name="Yeh C.M."/>
            <person name="Luo Y.B."/>
            <person name="Tsai W.C."/>
            <person name="Van de Peer Y."/>
            <person name="Liu Z.J."/>
        </authorList>
    </citation>
    <scope>NUCLEOTIDE SEQUENCE [LARGE SCALE GENOMIC DNA]</scope>
    <source>
        <strain evidence="2">cv. Shenzhen</strain>
        <tissue evidence="1">Stem</tissue>
    </source>
</reference>
<gene>
    <name evidence="1" type="ORF">AXF42_Ash007609</name>
</gene>
<evidence type="ECO:0000313" key="2">
    <source>
        <dbReference type="Proteomes" id="UP000236161"/>
    </source>
</evidence>
<sequence length="70" mass="7749">MGSTIRSGSGIFFCLISKSTRVLFQARYCHIAGNGTFAFLIDYDGHTYFTMVESNCGSAGAIRFLELMHE</sequence>
<name>A0A2I0A5Z1_9ASPA</name>
<keyword evidence="2" id="KW-1185">Reference proteome</keyword>
<accession>A0A2I0A5Z1</accession>
<dbReference type="OrthoDB" id="1871923at2759"/>
<proteinExistence type="predicted"/>
<evidence type="ECO:0000313" key="1">
    <source>
        <dbReference type="EMBL" id="PKA50953.1"/>
    </source>
</evidence>
<dbReference type="AlphaFoldDB" id="A0A2I0A5Z1"/>